<gene>
    <name evidence="1" type="ORF">ACFQ4C_03400</name>
</gene>
<protein>
    <recommendedName>
        <fullName evidence="3">Nitrogen fixation protein</fullName>
    </recommendedName>
</protein>
<proteinExistence type="predicted"/>
<dbReference type="EMBL" id="JBHTLP010000002">
    <property type="protein sequence ID" value="MFD1140133.1"/>
    <property type="molecule type" value="Genomic_DNA"/>
</dbReference>
<accession>A0ABW3Q319</accession>
<evidence type="ECO:0000313" key="2">
    <source>
        <dbReference type="Proteomes" id="UP001597116"/>
    </source>
</evidence>
<evidence type="ECO:0008006" key="3">
    <source>
        <dbReference type="Google" id="ProtNLM"/>
    </source>
</evidence>
<name>A0ABW3Q319_9BACT</name>
<evidence type="ECO:0000313" key="1">
    <source>
        <dbReference type="EMBL" id="MFD1140133.1"/>
    </source>
</evidence>
<reference evidence="2" key="1">
    <citation type="journal article" date="2019" name="Int. J. Syst. Evol. Microbiol.">
        <title>The Global Catalogue of Microorganisms (GCM) 10K type strain sequencing project: providing services to taxonomists for standard genome sequencing and annotation.</title>
        <authorList>
            <consortium name="The Broad Institute Genomics Platform"/>
            <consortium name="The Broad Institute Genome Sequencing Center for Infectious Disease"/>
            <person name="Wu L."/>
            <person name="Ma J."/>
        </authorList>
    </citation>
    <scope>NUCLEOTIDE SEQUENCE [LARGE SCALE GENOMIC DNA]</scope>
    <source>
        <strain evidence="2">CCUG 55608</strain>
    </source>
</reference>
<comment type="caution">
    <text evidence="1">The sequence shown here is derived from an EMBL/GenBank/DDBJ whole genome shotgun (WGS) entry which is preliminary data.</text>
</comment>
<dbReference type="Proteomes" id="UP001597116">
    <property type="component" value="Unassembled WGS sequence"/>
</dbReference>
<organism evidence="1 2">
    <name type="scientific">Larkinella insperata</name>
    <dbReference type="NCBI Taxonomy" id="332158"/>
    <lineage>
        <taxon>Bacteria</taxon>
        <taxon>Pseudomonadati</taxon>
        <taxon>Bacteroidota</taxon>
        <taxon>Cytophagia</taxon>
        <taxon>Cytophagales</taxon>
        <taxon>Spirosomataceae</taxon>
        <taxon>Larkinella</taxon>
    </lineage>
</organism>
<sequence>MTPTEPRQPGKEDSLLCPSYIAKPGAQLFGLVNAEGRISYLRQPITIDTTFVEAARAGRPAEERFRFAGKCIQNGCHQWSDARQACALVDRLMEQREKTVEAALPECPIRSRCRWFRQRGKTACAQCDEVIRHTESTFLDRHADGSERLQ</sequence>
<keyword evidence="2" id="KW-1185">Reference proteome</keyword>
<dbReference type="RefSeq" id="WP_265989863.1">
    <property type="nucleotide sequence ID" value="NZ_CP110973.1"/>
</dbReference>